<dbReference type="Proteomes" id="UP000018717">
    <property type="component" value="Unassembled WGS sequence"/>
</dbReference>
<dbReference type="AlphaFoldDB" id="V8I5L2"/>
<comment type="caution">
    <text evidence="1">The sequence shown here is derived from an EMBL/GenBank/DDBJ whole genome shotgun (WGS) entry which is preliminary data.</text>
</comment>
<gene>
    <name evidence="1" type="ORF">U757_05820</name>
</gene>
<dbReference type="Gene3D" id="1.10.30.50">
    <property type="match status" value="1"/>
</dbReference>
<evidence type="ECO:0000313" key="1">
    <source>
        <dbReference type="EMBL" id="ETD96300.1"/>
    </source>
</evidence>
<dbReference type="RefSeq" id="WP_023944083.1">
    <property type="nucleotide sequence ID" value="NZ_AYRR01000006.1"/>
</dbReference>
<accession>V8I5L2</accession>
<dbReference type="PATRIC" id="fig|1415765.3.peg.1122"/>
<name>V8I5L2_STRMT</name>
<evidence type="ECO:0000313" key="2">
    <source>
        <dbReference type="Proteomes" id="UP000018717"/>
    </source>
</evidence>
<proteinExistence type="predicted"/>
<reference evidence="1 2" key="1">
    <citation type="submission" date="2013-11" db="EMBL/GenBank/DDBJ databases">
        <title>Genome sequencing of Streptococcus mitis strains.</title>
        <authorList>
            <person name="Ikryannikova L.N."/>
            <person name="Ilina E.N."/>
            <person name="Kostryukova E.S."/>
            <person name="Karpova I.Y."/>
            <person name="Semashko T.A."/>
            <person name="Larin A.K."/>
            <person name="Ischenko D.S."/>
            <person name="Savinova T.A."/>
            <person name="Dubovickaya V.A."/>
            <person name="Sidorenko S.V."/>
            <person name="Govorun V.M."/>
        </authorList>
    </citation>
    <scope>NUCLEOTIDE SEQUENCE [LARGE SCALE GENOMIC DNA]</scope>
    <source>
        <strain evidence="1 2">21/39</strain>
    </source>
</reference>
<sequence>MIKLELPQKQQLKEIDVCFENYHMSLLEKLSVGGNTFRIIPKILKLCGNMANFKLLITDEWFNIKNKPDSLLFEYYLVGRFYLELTKMTFSDDEEYRINWISKILKCISHYPKMNELIDSNFLYYITTDYVDFQMENKKVFNKFDEINNKLRDFLNYENFRNRFRVTLWRLYGCEVCPYCNLIPITNHDDFSTADIEHFYPKSIFPLFCVSKFNLVPSCKDCNRQFKGAKYFHYNPRYEGLDEYFKFNFSVNDSFEQTVDNYLSHSSEIEENDINLAIKLCNEDKYVKERLSTLKISSRYNSTQNRTDICKFIKDAESSRYLWFKTIENVAIIEDKDKEIILNTLSPFLSREIYQSRKFMNIEKGKFKADISSMFQDYIEGLLYP</sequence>
<organism evidence="1 2">
    <name type="scientific">Streptococcus mitis 21/39</name>
    <dbReference type="NCBI Taxonomy" id="1415765"/>
    <lineage>
        <taxon>Bacteria</taxon>
        <taxon>Bacillati</taxon>
        <taxon>Bacillota</taxon>
        <taxon>Bacilli</taxon>
        <taxon>Lactobacillales</taxon>
        <taxon>Streptococcaceae</taxon>
        <taxon>Streptococcus</taxon>
        <taxon>Streptococcus mitis group</taxon>
    </lineage>
</organism>
<dbReference type="EMBL" id="AYRR01000006">
    <property type="protein sequence ID" value="ETD96300.1"/>
    <property type="molecule type" value="Genomic_DNA"/>
</dbReference>
<protein>
    <submittedName>
        <fullName evidence="1">Uncharacterized protein</fullName>
    </submittedName>
</protein>